<keyword evidence="7" id="KW-0067">ATP-binding</keyword>
<accession>A0A7W6EXS1</accession>
<keyword evidence="8" id="KW-0902">Two-component regulatory system</keyword>
<reference evidence="13 14" key="1">
    <citation type="submission" date="2020-08" db="EMBL/GenBank/DDBJ databases">
        <title>Genomic Encyclopedia of Type Strains, Phase IV (KMG-IV): sequencing the most valuable type-strain genomes for metagenomic binning, comparative biology and taxonomic classification.</title>
        <authorList>
            <person name="Goeker M."/>
        </authorList>
    </citation>
    <scope>NUCLEOTIDE SEQUENCE [LARGE SCALE GENOMIC DNA]</scope>
    <source>
        <strain evidence="13 14">DSM 14552</strain>
    </source>
</reference>
<keyword evidence="5" id="KW-0547">Nucleotide-binding</keyword>
<dbReference type="SMART" id="SM00388">
    <property type="entry name" value="HisKA"/>
    <property type="match status" value="1"/>
</dbReference>
<dbReference type="InterPro" id="IPR036097">
    <property type="entry name" value="HisK_dim/P_sf"/>
</dbReference>
<dbReference type="InterPro" id="IPR000014">
    <property type="entry name" value="PAS"/>
</dbReference>
<dbReference type="SUPFAM" id="SSF55874">
    <property type="entry name" value="ATPase domain of HSP90 chaperone/DNA topoisomerase II/histidine kinase"/>
    <property type="match status" value="1"/>
</dbReference>
<evidence type="ECO:0000256" key="3">
    <source>
        <dbReference type="ARBA" id="ARBA00022553"/>
    </source>
</evidence>
<dbReference type="PANTHER" id="PTHR43065:SF10">
    <property type="entry name" value="PEROXIDE STRESS-ACTIVATED HISTIDINE KINASE MAK3"/>
    <property type="match status" value="1"/>
</dbReference>
<sequence length="618" mass="68892">MNGDLSSLLLEHVPAAAALFDRDMRYLAWNRRWLSDYRLDTQNLAGKWHYDVFPELNDHLRDIHRRVLSGEVLSSDLEQFDRADGSTDWVNWEMSPWHNDRGEIGGALLFTHVLREPLLSGPWLRSLHNELNLLVDSTWRHAICLLDREGHVTVWNIGAERLYGWTADETVGKSHELLFTHEDRQAGLPREQLSRAMKEQIVRARSWRLRKDGSRFLADCTISLVVDHNREIVGFGNVVRDTTADAERISLIMAREAQLHSILETVPDAMITINEQGIIESFSATAAVLFGYDVSEVLGRNISMLMPEPIAGWHDQYLSRYRSTGERRIIGKMRRLLGRRKDGSTFPHELYVGEASGGGRRVFTGFIRDITSREVGAAKLREVQSELIHISRVSAVGTMATALAHELNQPLTAIANYVQSCAALVESGSNVPPTQISEALSHAAHEALRAGEIIHRIRDFVSKGELERSIIQVADLVSEACALASFGSMHRKLECVVSLPPDLSPVMVDRVQIQQVLFNLINNAAEATNELGEIQIRAMQVGPIVRITVEDNGPGLPEGGEEEVFEPFISTKTTGMGLGLAICRTIIEAHGGRLWCGNADHGGAAFHFTVPVAERIDE</sequence>
<evidence type="ECO:0000256" key="8">
    <source>
        <dbReference type="ARBA" id="ARBA00023012"/>
    </source>
</evidence>
<dbReference type="Gene3D" id="1.10.287.130">
    <property type="match status" value="1"/>
</dbReference>
<proteinExistence type="predicted"/>
<dbReference type="Pfam" id="PF02518">
    <property type="entry name" value="HATPase_c"/>
    <property type="match status" value="1"/>
</dbReference>
<keyword evidence="6 13" id="KW-0418">Kinase</keyword>
<protein>
    <recommendedName>
        <fullName evidence="10">Sensor protein FixL</fullName>
        <ecNumber evidence="2">2.7.13.3</ecNumber>
    </recommendedName>
</protein>
<dbReference type="Pfam" id="PF00512">
    <property type="entry name" value="HisKA"/>
    <property type="match status" value="1"/>
</dbReference>
<dbReference type="FunFam" id="3.30.450.20:FF:000060">
    <property type="entry name" value="Sensor protein FixL"/>
    <property type="match status" value="1"/>
</dbReference>
<name>A0A7W6EXS1_9SPHN</name>
<dbReference type="InterPro" id="IPR013656">
    <property type="entry name" value="PAS_4"/>
</dbReference>
<evidence type="ECO:0000256" key="5">
    <source>
        <dbReference type="ARBA" id="ARBA00022741"/>
    </source>
</evidence>
<dbReference type="RefSeq" id="WP_183615048.1">
    <property type="nucleotide sequence ID" value="NZ_JACICY010000016.1"/>
</dbReference>
<dbReference type="Proteomes" id="UP000562395">
    <property type="component" value="Unassembled WGS sequence"/>
</dbReference>
<dbReference type="CDD" id="cd00082">
    <property type="entry name" value="HisKA"/>
    <property type="match status" value="1"/>
</dbReference>
<dbReference type="InterPro" id="IPR035965">
    <property type="entry name" value="PAS-like_dom_sf"/>
</dbReference>
<dbReference type="PRINTS" id="PR00344">
    <property type="entry name" value="BCTRLSENSOR"/>
</dbReference>
<dbReference type="CDD" id="cd00130">
    <property type="entry name" value="PAS"/>
    <property type="match status" value="3"/>
</dbReference>
<evidence type="ECO:0000259" key="11">
    <source>
        <dbReference type="PROSITE" id="PS50109"/>
    </source>
</evidence>
<dbReference type="Gene3D" id="6.10.250.2580">
    <property type="match status" value="1"/>
</dbReference>
<dbReference type="SUPFAM" id="SSF47384">
    <property type="entry name" value="Homodimeric domain of signal transducing histidine kinase"/>
    <property type="match status" value="1"/>
</dbReference>
<dbReference type="PANTHER" id="PTHR43065">
    <property type="entry name" value="SENSOR HISTIDINE KINASE"/>
    <property type="match status" value="1"/>
</dbReference>
<evidence type="ECO:0000256" key="10">
    <source>
        <dbReference type="ARBA" id="ARBA00070616"/>
    </source>
</evidence>
<comment type="catalytic activity">
    <reaction evidence="1">
        <text>ATP + protein L-histidine = ADP + protein N-phospho-L-histidine.</text>
        <dbReference type="EC" id="2.7.13.3"/>
    </reaction>
</comment>
<dbReference type="SMART" id="SM00091">
    <property type="entry name" value="PAS"/>
    <property type="match status" value="3"/>
</dbReference>
<dbReference type="Gene3D" id="3.30.450.20">
    <property type="entry name" value="PAS domain"/>
    <property type="match status" value="3"/>
</dbReference>
<organism evidence="13 14">
    <name type="scientific">Novosphingobium hassiacum</name>
    <dbReference type="NCBI Taxonomy" id="173676"/>
    <lineage>
        <taxon>Bacteria</taxon>
        <taxon>Pseudomonadati</taxon>
        <taxon>Pseudomonadota</taxon>
        <taxon>Alphaproteobacteria</taxon>
        <taxon>Sphingomonadales</taxon>
        <taxon>Sphingomonadaceae</taxon>
        <taxon>Novosphingobium</taxon>
    </lineage>
</organism>
<evidence type="ECO:0000256" key="4">
    <source>
        <dbReference type="ARBA" id="ARBA00022679"/>
    </source>
</evidence>
<dbReference type="Pfam" id="PF00989">
    <property type="entry name" value="PAS"/>
    <property type="match status" value="2"/>
</dbReference>
<dbReference type="Pfam" id="PF08448">
    <property type="entry name" value="PAS_4"/>
    <property type="match status" value="1"/>
</dbReference>
<dbReference type="PROSITE" id="PS50112">
    <property type="entry name" value="PAS"/>
    <property type="match status" value="2"/>
</dbReference>
<evidence type="ECO:0000259" key="12">
    <source>
        <dbReference type="PROSITE" id="PS50112"/>
    </source>
</evidence>
<dbReference type="InterPro" id="IPR004358">
    <property type="entry name" value="Sig_transdc_His_kin-like_C"/>
</dbReference>
<feature type="domain" description="PAS" evidence="12">
    <location>
        <begin position="255"/>
        <end position="308"/>
    </location>
</feature>
<comment type="function">
    <text evidence="9">Putative oxygen sensor; modulates the activity of FixJ, a transcriptional activator of nitrogen fixation fixK gene. FixL probably acts as a kinase that phosphorylates FixJ.</text>
</comment>
<evidence type="ECO:0000256" key="1">
    <source>
        <dbReference type="ARBA" id="ARBA00000085"/>
    </source>
</evidence>
<dbReference type="GO" id="GO:0000155">
    <property type="term" value="F:phosphorelay sensor kinase activity"/>
    <property type="evidence" value="ECO:0007669"/>
    <property type="project" value="InterPro"/>
</dbReference>
<gene>
    <name evidence="13" type="ORF">GGQ88_003877</name>
</gene>
<evidence type="ECO:0000256" key="6">
    <source>
        <dbReference type="ARBA" id="ARBA00022777"/>
    </source>
</evidence>
<evidence type="ECO:0000313" key="14">
    <source>
        <dbReference type="Proteomes" id="UP000562395"/>
    </source>
</evidence>
<dbReference type="Gene3D" id="3.30.565.10">
    <property type="entry name" value="Histidine kinase-like ATPase, C-terminal domain"/>
    <property type="match status" value="1"/>
</dbReference>
<comment type="caution">
    <text evidence="13">The sequence shown here is derived from an EMBL/GenBank/DDBJ whole genome shotgun (WGS) entry which is preliminary data.</text>
</comment>
<dbReference type="InterPro" id="IPR003594">
    <property type="entry name" value="HATPase_dom"/>
</dbReference>
<dbReference type="GO" id="GO:0005524">
    <property type="term" value="F:ATP binding"/>
    <property type="evidence" value="ECO:0007669"/>
    <property type="project" value="UniProtKB-KW"/>
</dbReference>
<feature type="domain" description="Histidine kinase" evidence="11">
    <location>
        <begin position="402"/>
        <end position="614"/>
    </location>
</feature>
<evidence type="ECO:0000256" key="2">
    <source>
        <dbReference type="ARBA" id="ARBA00012438"/>
    </source>
</evidence>
<dbReference type="SMART" id="SM00387">
    <property type="entry name" value="HATPase_c"/>
    <property type="match status" value="1"/>
</dbReference>
<dbReference type="GO" id="GO:0006355">
    <property type="term" value="P:regulation of DNA-templated transcription"/>
    <property type="evidence" value="ECO:0007669"/>
    <property type="project" value="InterPro"/>
</dbReference>
<keyword evidence="14" id="KW-1185">Reference proteome</keyword>
<keyword evidence="3" id="KW-0597">Phosphoprotein</keyword>
<evidence type="ECO:0000256" key="7">
    <source>
        <dbReference type="ARBA" id="ARBA00022840"/>
    </source>
</evidence>
<dbReference type="InterPro" id="IPR036890">
    <property type="entry name" value="HATPase_C_sf"/>
</dbReference>
<dbReference type="SUPFAM" id="SSF55785">
    <property type="entry name" value="PYP-like sensor domain (PAS domain)"/>
    <property type="match status" value="3"/>
</dbReference>
<keyword evidence="4 13" id="KW-0808">Transferase</keyword>
<dbReference type="AlphaFoldDB" id="A0A7W6EXS1"/>
<evidence type="ECO:0000313" key="13">
    <source>
        <dbReference type="EMBL" id="MBB3862576.1"/>
    </source>
</evidence>
<dbReference type="InterPro" id="IPR003661">
    <property type="entry name" value="HisK_dim/P_dom"/>
</dbReference>
<dbReference type="NCBIfam" id="TIGR00229">
    <property type="entry name" value="sensory_box"/>
    <property type="match status" value="3"/>
</dbReference>
<dbReference type="InterPro" id="IPR005467">
    <property type="entry name" value="His_kinase_dom"/>
</dbReference>
<dbReference type="PROSITE" id="PS50109">
    <property type="entry name" value="HIS_KIN"/>
    <property type="match status" value="1"/>
</dbReference>
<dbReference type="EMBL" id="JACICY010000016">
    <property type="protein sequence ID" value="MBB3862576.1"/>
    <property type="molecule type" value="Genomic_DNA"/>
</dbReference>
<feature type="domain" description="PAS" evidence="12">
    <location>
        <begin position="127"/>
        <end position="200"/>
    </location>
</feature>
<evidence type="ECO:0000256" key="9">
    <source>
        <dbReference type="ARBA" id="ARBA00059827"/>
    </source>
</evidence>
<dbReference type="InterPro" id="IPR013767">
    <property type="entry name" value="PAS_fold"/>
</dbReference>
<dbReference type="EC" id="2.7.13.3" evidence="2"/>